<dbReference type="STRING" id="1423801.FD50_GL000075"/>
<dbReference type="Pfam" id="PF05119">
    <property type="entry name" value="Terminase_4"/>
    <property type="match status" value="1"/>
</dbReference>
<dbReference type="InterPro" id="IPR006448">
    <property type="entry name" value="Phage_term_ssu_P27"/>
</dbReference>
<comment type="caution">
    <text evidence="2">The sequence shown here is derived from an EMBL/GenBank/DDBJ whole genome shotgun (WGS) entry which is preliminary data.</text>
</comment>
<keyword evidence="3" id="KW-1185">Reference proteome</keyword>
<organism evidence="2 3">
    <name type="scientific">Liquorilactobacillus satsumensis DSM 16230 = JCM 12392</name>
    <dbReference type="NCBI Taxonomy" id="1423801"/>
    <lineage>
        <taxon>Bacteria</taxon>
        <taxon>Bacillati</taxon>
        <taxon>Bacillota</taxon>
        <taxon>Bacilli</taxon>
        <taxon>Lactobacillales</taxon>
        <taxon>Lactobacillaceae</taxon>
        <taxon>Liquorilactobacillus</taxon>
    </lineage>
</organism>
<evidence type="ECO:0000313" key="3">
    <source>
        <dbReference type="Proteomes" id="UP000051166"/>
    </source>
</evidence>
<dbReference type="OrthoDB" id="2146193at2"/>
<feature type="compositionally biased region" description="Basic and acidic residues" evidence="1">
    <location>
        <begin position="7"/>
        <end position="26"/>
    </location>
</feature>
<proteinExistence type="predicted"/>
<dbReference type="PATRIC" id="fig|1423801.4.peg.74"/>
<dbReference type="GeneID" id="98307543"/>
<evidence type="ECO:0000313" key="2">
    <source>
        <dbReference type="EMBL" id="KRL99755.1"/>
    </source>
</evidence>
<reference evidence="2 3" key="1">
    <citation type="journal article" date="2015" name="Genome Announc.">
        <title>Expanding the biotechnology potential of lactobacilli through comparative genomics of 213 strains and associated genera.</title>
        <authorList>
            <person name="Sun Z."/>
            <person name="Harris H.M."/>
            <person name="McCann A."/>
            <person name="Guo C."/>
            <person name="Argimon S."/>
            <person name="Zhang W."/>
            <person name="Yang X."/>
            <person name="Jeffery I.B."/>
            <person name="Cooney J.C."/>
            <person name="Kagawa T.F."/>
            <person name="Liu W."/>
            <person name="Song Y."/>
            <person name="Salvetti E."/>
            <person name="Wrobel A."/>
            <person name="Rasinkangas P."/>
            <person name="Parkhill J."/>
            <person name="Rea M.C."/>
            <person name="O'Sullivan O."/>
            <person name="Ritari J."/>
            <person name="Douillard F.P."/>
            <person name="Paul Ross R."/>
            <person name="Yang R."/>
            <person name="Briner A.E."/>
            <person name="Felis G.E."/>
            <person name="de Vos W.M."/>
            <person name="Barrangou R."/>
            <person name="Klaenhammer T.R."/>
            <person name="Caufield P.W."/>
            <person name="Cui Y."/>
            <person name="Zhang H."/>
            <person name="O'Toole P.W."/>
        </authorList>
    </citation>
    <scope>NUCLEOTIDE SEQUENCE [LARGE SCALE GENOMIC DNA]</scope>
    <source>
        <strain evidence="2 3">DSM 16230</strain>
    </source>
</reference>
<dbReference type="Proteomes" id="UP000051166">
    <property type="component" value="Unassembled WGS sequence"/>
</dbReference>
<name>A0A0R1VCZ3_9LACO</name>
<accession>A0A0R1VCZ3</accession>
<dbReference type="EMBL" id="AZFQ01000023">
    <property type="protein sequence ID" value="KRL99755.1"/>
    <property type="molecule type" value="Genomic_DNA"/>
</dbReference>
<feature type="region of interest" description="Disordered" evidence="1">
    <location>
        <begin position="1"/>
        <end position="27"/>
    </location>
</feature>
<dbReference type="NCBIfam" id="TIGR01558">
    <property type="entry name" value="sm_term_P27"/>
    <property type="match status" value="1"/>
</dbReference>
<dbReference type="RefSeq" id="WP_054756616.1">
    <property type="nucleotide sequence ID" value="NZ_AZFQ01000023.1"/>
</dbReference>
<protein>
    <recommendedName>
        <fullName evidence="4">Phage terminase small subunit P27 family</fullName>
    </recommendedName>
</protein>
<evidence type="ECO:0000256" key="1">
    <source>
        <dbReference type="SAM" id="MobiDB-lite"/>
    </source>
</evidence>
<gene>
    <name evidence="2" type="ORF">FD50_GL000075</name>
</gene>
<evidence type="ECO:0008006" key="4">
    <source>
        <dbReference type="Google" id="ProtNLM"/>
    </source>
</evidence>
<dbReference type="AlphaFoldDB" id="A0A0R1VCZ3"/>
<sequence>MGRKNKLTTDKSDRKDQRDRTEKLIDSTKNMQSLQVSPPRILKGKSRYIYKQLQPILAETKYIKQADLQTVILLCINIEMYQKAYEHLQEHEQVQAVYRTVVSPTTGEMKTDFSGYKKNPSVGIINDCTAKIRSLSTDLGLNPESRASLLKIDDGDKDAPTFDQMRKAFGA</sequence>